<reference evidence="3" key="1">
    <citation type="submission" date="2017-04" db="EMBL/GenBank/DDBJ databases">
        <title>Function of individual gut microbiota members based on whole genome sequencing of pure cultures obtained from chicken caecum.</title>
        <authorList>
            <person name="Medvecky M."/>
            <person name="Cejkova D."/>
            <person name="Polansky O."/>
            <person name="Karasova D."/>
            <person name="Kubasova T."/>
            <person name="Cizek A."/>
            <person name="Rychlik I."/>
        </authorList>
    </citation>
    <scope>NUCLEOTIDE SEQUENCE [LARGE SCALE GENOMIC DNA]</scope>
    <source>
        <strain evidence="3">An149</strain>
    </source>
</reference>
<name>A0A1Y4QDL4_9FIRM</name>
<comment type="caution">
    <text evidence="2">The sequence shown here is derived from an EMBL/GenBank/DDBJ whole genome shotgun (WGS) entry which is preliminary data.</text>
</comment>
<dbReference type="Proteomes" id="UP000196258">
    <property type="component" value="Unassembled WGS sequence"/>
</dbReference>
<proteinExistence type="predicted"/>
<evidence type="ECO:0000313" key="2">
    <source>
        <dbReference type="EMBL" id="OUQ03339.1"/>
    </source>
</evidence>
<evidence type="ECO:0000313" key="3">
    <source>
        <dbReference type="Proteomes" id="UP000196258"/>
    </source>
</evidence>
<dbReference type="EMBL" id="NFLB01000021">
    <property type="protein sequence ID" value="OUQ03339.1"/>
    <property type="molecule type" value="Genomic_DNA"/>
</dbReference>
<dbReference type="InterPro" id="IPR015032">
    <property type="entry name" value="ThsB__TIR-like_domain"/>
</dbReference>
<organism evidence="2 3">
    <name type="scientific">Thomasclavelia spiroformis</name>
    <dbReference type="NCBI Taxonomy" id="29348"/>
    <lineage>
        <taxon>Bacteria</taxon>
        <taxon>Bacillati</taxon>
        <taxon>Bacillota</taxon>
        <taxon>Erysipelotrichia</taxon>
        <taxon>Erysipelotrichales</taxon>
        <taxon>Coprobacillaceae</taxon>
        <taxon>Thomasclavelia</taxon>
    </lineage>
</organism>
<evidence type="ECO:0000259" key="1">
    <source>
        <dbReference type="Pfam" id="PF08937"/>
    </source>
</evidence>
<accession>A0A1Y4QDL4</accession>
<dbReference type="Gene3D" id="3.40.50.11200">
    <property type="match status" value="1"/>
</dbReference>
<gene>
    <name evidence="2" type="ORF">B5E91_12910</name>
</gene>
<dbReference type="AlphaFoldDB" id="A0A1Y4QDL4"/>
<sequence>MVYRTRTYIAADWTGDKDAIDQLYKWNNGYWSLSFTNAHDLMQSYDSSLNCSIKSSLKSRMDASKMFVLIVGDSTNNVTSGGCQYCSSYNSWTRRCARGYSVDYRSYIKYECDKAIEAGIKIVVLYNSTTVSRSKCPEAIRYMGTHVAMVCRKDGKLYWDYNAVKKSLE</sequence>
<dbReference type="RefSeq" id="WP_087258479.1">
    <property type="nucleotide sequence ID" value="NZ_NFKY01000046.1"/>
</dbReference>
<protein>
    <submittedName>
        <fullName evidence="2">Molecular chaperone Tir</fullName>
    </submittedName>
</protein>
<dbReference type="Pfam" id="PF08937">
    <property type="entry name" value="ThsB_TIR"/>
    <property type="match status" value="1"/>
</dbReference>
<feature type="domain" description="Thoeris protein ThsB TIR-like" evidence="1">
    <location>
        <begin position="13"/>
        <end position="77"/>
    </location>
</feature>